<keyword evidence="3" id="KW-1185">Reference proteome</keyword>
<dbReference type="KEGG" id="nak:EH165_08510"/>
<dbReference type="Gene3D" id="3.40.109.10">
    <property type="entry name" value="NADH Oxidase"/>
    <property type="match status" value="1"/>
</dbReference>
<dbReference type="SUPFAM" id="SSF55469">
    <property type="entry name" value="FMN-dependent nitroreductase-like"/>
    <property type="match status" value="1"/>
</dbReference>
<dbReference type="Proteomes" id="UP000268084">
    <property type="component" value="Chromosome"/>
</dbReference>
<evidence type="ECO:0000313" key="2">
    <source>
        <dbReference type="EMBL" id="AZI58176.1"/>
    </source>
</evidence>
<reference evidence="2 3" key="2">
    <citation type="submission" date="2018-12" db="EMBL/GenBank/DDBJ databases">
        <title>Nakamurella antarcticus sp. nov., isolated from Antarctica South Shetland Islands soil.</title>
        <authorList>
            <person name="Peng F."/>
        </authorList>
    </citation>
    <scope>NUCLEOTIDE SEQUENCE [LARGE SCALE GENOMIC DNA]</scope>
    <source>
        <strain evidence="2 3">S14-144</strain>
    </source>
</reference>
<gene>
    <name evidence="2" type="ORF">EH165_08510</name>
</gene>
<evidence type="ECO:0000256" key="1">
    <source>
        <dbReference type="SAM" id="MobiDB-lite"/>
    </source>
</evidence>
<dbReference type="OrthoDB" id="8156917at2"/>
<dbReference type="GO" id="GO:0016491">
    <property type="term" value="F:oxidoreductase activity"/>
    <property type="evidence" value="ECO:0007669"/>
    <property type="project" value="InterPro"/>
</dbReference>
<dbReference type="EMBL" id="CP034170">
    <property type="protein sequence ID" value="AZI58176.1"/>
    <property type="molecule type" value="Genomic_DNA"/>
</dbReference>
<dbReference type="InterPro" id="IPR000415">
    <property type="entry name" value="Nitroreductase-like"/>
</dbReference>
<proteinExistence type="predicted"/>
<organism evidence="2 3">
    <name type="scientific">Nakamurella antarctica</name>
    <dbReference type="NCBI Taxonomy" id="1902245"/>
    <lineage>
        <taxon>Bacteria</taxon>
        <taxon>Bacillati</taxon>
        <taxon>Actinomycetota</taxon>
        <taxon>Actinomycetes</taxon>
        <taxon>Nakamurellales</taxon>
        <taxon>Nakamurellaceae</taxon>
        <taxon>Nakamurella</taxon>
    </lineage>
</organism>
<reference evidence="2 3" key="1">
    <citation type="submission" date="2018-11" db="EMBL/GenBank/DDBJ databases">
        <authorList>
            <person name="Da X."/>
        </authorList>
    </citation>
    <scope>NUCLEOTIDE SEQUENCE [LARGE SCALE GENOMIC DNA]</scope>
    <source>
        <strain evidence="2 3">S14-144</strain>
    </source>
</reference>
<accession>A0A3G8ZVY6</accession>
<sequence length="196" mass="20188">MVGGRASPADGRSAVVAGVEKLDRAGRGADGVPLRSAGPPPAANDTWTFRDFGPTGRPERLPNKDFEQQPLIVVLASWADNALSQVTAGIAMQRVLLTATSLGLSASFLSQLVEVPGARHSVQSVLAEPAYPQAVLRVGFGGPVPATPRRAASATMVAEAGVIALTPAGDGTLVPPERDLLPGVSQSRETDADLNH</sequence>
<dbReference type="AlphaFoldDB" id="A0A3G8ZVY6"/>
<protein>
    <submittedName>
        <fullName evidence="2">Uncharacterized protein</fullName>
    </submittedName>
</protein>
<name>A0A3G8ZVY6_9ACTN</name>
<evidence type="ECO:0000313" key="3">
    <source>
        <dbReference type="Proteomes" id="UP000268084"/>
    </source>
</evidence>
<feature type="region of interest" description="Disordered" evidence="1">
    <location>
        <begin position="26"/>
        <end position="63"/>
    </location>
</feature>
<feature type="region of interest" description="Disordered" evidence="1">
    <location>
        <begin position="168"/>
        <end position="196"/>
    </location>
</feature>